<comment type="caution">
    <text evidence="9">The sequence shown here is derived from an EMBL/GenBank/DDBJ whole genome shotgun (WGS) entry which is preliminary data.</text>
</comment>
<dbReference type="InterPro" id="IPR052337">
    <property type="entry name" value="SAT4-like"/>
</dbReference>
<feature type="transmembrane region" description="Helical" evidence="7">
    <location>
        <begin position="45"/>
        <end position="67"/>
    </location>
</feature>
<evidence type="ECO:0000256" key="3">
    <source>
        <dbReference type="ARBA" id="ARBA00022989"/>
    </source>
</evidence>
<dbReference type="PANTHER" id="PTHR33048:SF96">
    <property type="entry name" value="INTEGRAL MEMBRANE PROTEIN"/>
    <property type="match status" value="1"/>
</dbReference>
<comment type="similarity">
    <text evidence="5">Belongs to the SAT4 family.</text>
</comment>
<dbReference type="InParanoid" id="A0A2K1QLD3"/>
<evidence type="ECO:0000259" key="8">
    <source>
        <dbReference type="Pfam" id="PF20684"/>
    </source>
</evidence>
<dbReference type="Proteomes" id="UP000243797">
    <property type="component" value="Unassembled WGS sequence"/>
</dbReference>
<feature type="transmembrane region" description="Helical" evidence="7">
    <location>
        <begin position="12"/>
        <end position="33"/>
    </location>
</feature>
<evidence type="ECO:0000256" key="5">
    <source>
        <dbReference type="ARBA" id="ARBA00038359"/>
    </source>
</evidence>
<dbReference type="OrthoDB" id="3934549at2759"/>
<feature type="compositionally biased region" description="Polar residues" evidence="6">
    <location>
        <begin position="349"/>
        <end position="360"/>
    </location>
</feature>
<feature type="transmembrane region" description="Helical" evidence="7">
    <location>
        <begin position="87"/>
        <end position="110"/>
    </location>
</feature>
<dbReference type="Pfam" id="PF20684">
    <property type="entry name" value="Fung_rhodopsin"/>
    <property type="match status" value="1"/>
</dbReference>
<reference evidence="9 10" key="1">
    <citation type="submission" date="2017-06" db="EMBL/GenBank/DDBJ databases">
        <title>Draft genome sequence of a variant of Elsinoe murrayae.</title>
        <authorList>
            <person name="Cheng Q."/>
        </authorList>
    </citation>
    <scope>NUCLEOTIDE SEQUENCE [LARGE SCALE GENOMIC DNA]</scope>
    <source>
        <strain evidence="9 10">CQ-2017a</strain>
    </source>
</reference>
<dbReference type="STRING" id="2082308.A0A2K1QLD3"/>
<feature type="domain" description="Rhodopsin" evidence="8">
    <location>
        <begin position="30"/>
        <end position="257"/>
    </location>
</feature>
<organism evidence="9 10">
    <name type="scientific">Sphaceloma murrayae</name>
    <dbReference type="NCBI Taxonomy" id="2082308"/>
    <lineage>
        <taxon>Eukaryota</taxon>
        <taxon>Fungi</taxon>
        <taxon>Dikarya</taxon>
        <taxon>Ascomycota</taxon>
        <taxon>Pezizomycotina</taxon>
        <taxon>Dothideomycetes</taxon>
        <taxon>Dothideomycetidae</taxon>
        <taxon>Myriangiales</taxon>
        <taxon>Elsinoaceae</taxon>
        <taxon>Sphaceloma</taxon>
    </lineage>
</organism>
<feature type="transmembrane region" description="Helical" evidence="7">
    <location>
        <begin position="122"/>
        <end position="141"/>
    </location>
</feature>
<dbReference type="InterPro" id="IPR049326">
    <property type="entry name" value="Rhodopsin_dom_fungi"/>
</dbReference>
<sequence length="376" mass="41742">MARADDDLGPLFIILTAVLTALSVTTICMRWSARLAKRALGWDDYTMTVAVVFTLPRLVLQVMSVGYGNGKHVEALTTSDYQTINKLGWATQIILFPCTALVKVSICLLCLRIKTTRTLKRLLSVVMVGIVIFNFIPWIILLSECRPISAYWRPSDGKCWNPKIRTSVIYMTIDIICTTLPMVAVWGLQIARIKKLLVCGLVGLGLTATCCASGRAWSLSLDLKDLSWTYCIAAIWSNCELHVSIIASNLTCAPAFINMIKNFIRPPPPSYAHSSYGNRYGSGRGTNTVSDLDTTDTFREQSYQLKTSDNIQANGPRTWSTVSIDNSYPEPDDDTAIMITRRFDRKNMLVTQEQGSTTEMDSLPSRKSSEGHGKGQ</sequence>
<evidence type="ECO:0000256" key="2">
    <source>
        <dbReference type="ARBA" id="ARBA00022692"/>
    </source>
</evidence>
<dbReference type="GO" id="GO:0016020">
    <property type="term" value="C:membrane"/>
    <property type="evidence" value="ECO:0007669"/>
    <property type="project" value="UniProtKB-SubCell"/>
</dbReference>
<protein>
    <recommendedName>
        <fullName evidence="8">Rhodopsin domain-containing protein</fullName>
    </recommendedName>
</protein>
<dbReference type="AlphaFoldDB" id="A0A2K1QLD3"/>
<evidence type="ECO:0000256" key="7">
    <source>
        <dbReference type="SAM" id="Phobius"/>
    </source>
</evidence>
<evidence type="ECO:0000313" key="10">
    <source>
        <dbReference type="Proteomes" id="UP000243797"/>
    </source>
</evidence>
<accession>A0A2K1QLD3</accession>
<evidence type="ECO:0000313" key="9">
    <source>
        <dbReference type="EMBL" id="PNS15772.1"/>
    </source>
</evidence>
<comment type="subcellular location">
    <subcellularLocation>
        <location evidence="1">Membrane</location>
        <topology evidence="1">Multi-pass membrane protein</topology>
    </subcellularLocation>
</comment>
<dbReference type="EMBL" id="NKHZ01000068">
    <property type="protein sequence ID" value="PNS15772.1"/>
    <property type="molecule type" value="Genomic_DNA"/>
</dbReference>
<feature type="compositionally biased region" description="Basic and acidic residues" evidence="6">
    <location>
        <begin position="367"/>
        <end position="376"/>
    </location>
</feature>
<feature type="transmembrane region" description="Helical" evidence="7">
    <location>
        <begin position="196"/>
        <end position="217"/>
    </location>
</feature>
<gene>
    <name evidence="9" type="ORF">CAC42_4224</name>
</gene>
<proteinExistence type="inferred from homology"/>
<keyword evidence="2 7" id="KW-0812">Transmembrane</keyword>
<feature type="transmembrane region" description="Helical" evidence="7">
    <location>
        <begin position="168"/>
        <end position="189"/>
    </location>
</feature>
<evidence type="ECO:0000256" key="4">
    <source>
        <dbReference type="ARBA" id="ARBA00023136"/>
    </source>
</evidence>
<feature type="region of interest" description="Disordered" evidence="6">
    <location>
        <begin position="349"/>
        <end position="376"/>
    </location>
</feature>
<dbReference type="PANTHER" id="PTHR33048">
    <property type="entry name" value="PTH11-LIKE INTEGRAL MEMBRANE PROTEIN (AFU_ORTHOLOGUE AFUA_5G11245)"/>
    <property type="match status" value="1"/>
</dbReference>
<keyword evidence="3 7" id="KW-1133">Transmembrane helix</keyword>
<evidence type="ECO:0000256" key="6">
    <source>
        <dbReference type="SAM" id="MobiDB-lite"/>
    </source>
</evidence>
<name>A0A2K1QLD3_9PEZI</name>
<keyword evidence="4 7" id="KW-0472">Membrane</keyword>
<evidence type="ECO:0000256" key="1">
    <source>
        <dbReference type="ARBA" id="ARBA00004141"/>
    </source>
</evidence>
<keyword evidence="10" id="KW-1185">Reference proteome</keyword>